<evidence type="ECO:0000313" key="2">
    <source>
        <dbReference type="EMBL" id="AWK13512.1"/>
    </source>
</evidence>
<dbReference type="RefSeq" id="WP_119797077.1">
    <property type="nucleotide sequence ID" value="NZ_CP021659.1"/>
</dbReference>
<sequence length="59" mass="6413">MTRRTARDYQDGQLTFAGVVFGLIELASFLLPCGLAAKQVSKLRCCPIKSSLLQGRSVP</sequence>
<accession>A0A2U8I317</accession>
<reference evidence="2 3" key="1">
    <citation type="submission" date="2017-05" db="EMBL/GenBank/DDBJ databases">
        <title>Genome sequence of Candidatus Fukatsuia symbiotica and Candidatus Hamiltonella defensa from Acyrthosiphon pisum strain 5D.</title>
        <authorList>
            <person name="Patel V.A."/>
            <person name="Chevignon G."/>
            <person name="Russell J.A."/>
            <person name="Oliver K.M."/>
        </authorList>
    </citation>
    <scope>NUCLEOTIDE SEQUENCE [LARGE SCALE GENOMIC DNA]</scope>
    <source>
        <strain evidence="2 3">5D</strain>
    </source>
</reference>
<proteinExistence type="predicted"/>
<dbReference type="Proteomes" id="UP000261875">
    <property type="component" value="Chromosome"/>
</dbReference>
<evidence type="ECO:0000256" key="1">
    <source>
        <dbReference type="SAM" id="Phobius"/>
    </source>
</evidence>
<keyword evidence="1" id="KW-1133">Transmembrane helix</keyword>
<dbReference type="EMBL" id="CP021659">
    <property type="protein sequence ID" value="AWK13512.1"/>
    <property type="molecule type" value="Genomic_DNA"/>
</dbReference>
<dbReference type="KEGG" id="fsm:CCS41_01755"/>
<name>A0A2U8I317_9GAMM</name>
<dbReference type="AlphaFoldDB" id="A0A2U8I317"/>
<keyword evidence="1" id="KW-0812">Transmembrane</keyword>
<evidence type="ECO:0000313" key="3">
    <source>
        <dbReference type="Proteomes" id="UP000261875"/>
    </source>
</evidence>
<protein>
    <submittedName>
        <fullName evidence="2">Uncharacterized protein</fullName>
    </submittedName>
</protein>
<gene>
    <name evidence="2" type="ORF">CCS41_01755</name>
</gene>
<organism evidence="2 3">
    <name type="scientific">Candidatus Fukatsuia symbiotica</name>
    <dbReference type="NCBI Taxonomy" id="1878942"/>
    <lineage>
        <taxon>Bacteria</taxon>
        <taxon>Pseudomonadati</taxon>
        <taxon>Pseudomonadota</taxon>
        <taxon>Gammaproteobacteria</taxon>
        <taxon>Enterobacterales</taxon>
        <taxon>Yersiniaceae</taxon>
        <taxon>Candidatus Fukatsuia</taxon>
    </lineage>
</organism>
<feature type="transmembrane region" description="Helical" evidence="1">
    <location>
        <begin position="12"/>
        <end position="37"/>
    </location>
</feature>
<keyword evidence="3" id="KW-1185">Reference proteome</keyword>
<keyword evidence="1" id="KW-0472">Membrane</keyword>